<dbReference type="InterPro" id="IPR004147">
    <property type="entry name" value="ABC1_dom"/>
</dbReference>
<protein>
    <recommendedName>
        <fullName evidence="3">ABC1 atypical kinase-like domain-containing protein</fullName>
    </recommendedName>
</protein>
<organism evidence="4 5">
    <name type="scientific">Malassezia furfur</name>
    <name type="common">Pityriasis versicolor infection agent</name>
    <name type="synonym">Pityrosporum furfur</name>
    <dbReference type="NCBI Taxonomy" id="55194"/>
    <lineage>
        <taxon>Eukaryota</taxon>
        <taxon>Fungi</taxon>
        <taxon>Dikarya</taxon>
        <taxon>Basidiomycota</taxon>
        <taxon>Ustilaginomycotina</taxon>
        <taxon>Malasseziomycetes</taxon>
        <taxon>Malasseziales</taxon>
        <taxon>Malasseziaceae</taxon>
        <taxon>Malassezia</taxon>
    </lineage>
</organism>
<dbReference type="Gene3D" id="1.10.510.10">
    <property type="entry name" value="Transferase(Phosphotransferase) domain 1"/>
    <property type="match status" value="1"/>
</dbReference>
<dbReference type="PANTHER" id="PTHR43173:SF19">
    <property type="entry name" value="AARF DOMAIN-CONTAINING PROTEIN KINASE 1"/>
    <property type="match status" value="1"/>
</dbReference>
<evidence type="ECO:0000313" key="4">
    <source>
        <dbReference type="EMBL" id="WFD49494.1"/>
    </source>
</evidence>
<reference evidence="4 5" key="1">
    <citation type="journal article" date="2020" name="Elife">
        <title>Loss of centromere function drives karyotype evolution in closely related Malassezia species.</title>
        <authorList>
            <person name="Sankaranarayanan S.R."/>
            <person name="Ianiri G."/>
            <person name="Coelho M.A."/>
            <person name="Reza M.H."/>
            <person name="Thimmappa B.C."/>
            <person name="Ganguly P."/>
            <person name="Vadnala R.N."/>
            <person name="Sun S."/>
            <person name="Siddharthan R."/>
            <person name="Tellgren-Roth C."/>
            <person name="Dawson T.L."/>
            <person name="Heitman J."/>
            <person name="Sanyal K."/>
        </authorList>
    </citation>
    <scope>NUCLEOTIDE SEQUENCE [LARGE SCALE GENOMIC DNA]</scope>
    <source>
        <strain evidence="4">CBS14141</strain>
    </source>
</reference>
<gene>
    <name evidence="4" type="ORF">GLX27_004177</name>
</gene>
<proteinExistence type="inferred from homology"/>
<comment type="similarity">
    <text evidence="1">Belongs to the protein kinase superfamily. ADCK protein kinase family.</text>
</comment>
<dbReference type="InterPro" id="IPR051130">
    <property type="entry name" value="Mito_struct-func_regulator"/>
</dbReference>
<keyword evidence="5" id="KW-1185">Reference proteome</keyword>
<name>A0ABY8EXJ6_MALFU</name>
<evidence type="ECO:0000313" key="5">
    <source>
        <dbReference type="Proteomes" id="UP000818624"/>
    </source>
</evidence>
<dbReference type="InterPro" id="IPR045307">
    <property type="entry name" value="ADCK1_dom"/>
</dbReference>
<dbReference type="EMBL" id="CP046238">
    <property type="protein sequence ID" value="WFD49494.1"/>
    <property type="molecule type" value="Genomic_DNA"/>
</dbReference>
<evidence type="ECO:0000256" key="2">
    <source>
        <dbReference type="SAM" id="MobiDB-lite"/>
    </source>
</evidence>
<dbReference type="CDD" id="cd13969">
    <property type="entry name" value="ADCK1-like"/>
    <property type="match status" value="1"/>
</dbReference>
<dbReference type="SUPFAM" id="SSF56112">
    <property type="entry name" value="Protein kinase-like (PK-like)"/>
    <property type="match status" value="1"/>
</dbReference>
<evidence type="ECO:0000259" key="3">
    <source>
        <dbReference type="Pfam" id="PF03109"/>
    </source>
</evidence>
<dbReference type="Pfam" id="PF03109">
    <property type="entry name" value="ABC1"/>
    <property type="match status" value="1"/>
</dbReference>
<dbReference type="Proteomes" id="UP000818624">
    <property type="component" value="Chromosome 5"/>
</dbReference>
<feature type="region of interest" description="Disordered" evidence="2">
    <location>
        <begin position="20"/>
        <end position="44"/>
    </location>
</feature>
<accession>A0ABY8EXJ6</accession>
<evidence type="ECO:0000256" key="1">
    <source>
        <dbReference type="ARBA" id="ARBA00009670"/>
    </source>
</evidence>
<dbReference type="InterPro" id="IPR011009">
    <property type="entry name" value="Kinase-like_dom_sf"/>
</dbReference>
<dbReference type="PANTHER" id="PTHR43173">
    <property type="entry name" value="ABC1 FAMILY PROTEIN"/>
    <property type="match status" value="1"/>
</dbReference>
<sequence>MLPLRAGLGVVRQVRTYASRAAREAHKTPEMPPPPKFPPGTRAPETILFSEPAVPHPHRAANAHAAFRRGWRMALVGSGVVLVCGGAVFYGYARPAADAGAPRSEPSMLSWSGMESLYTDLKRGVSESQASQTAQFMLTAVGRSTVIIKAVAVCVWDYRRVLNAKYASKQDEDEELRQCHLRCAQRVLVALQTNGGLYIKLGQHLSSLILLPPEWTSTLKPLQDQNEPTPLPELEVLFREETGKTFDEAFTWIDEKPIGVASLAQVHRACDRETGEVLAVKMLHPNVERFSHVDMRMVTILVHWVKRVFPDFSFEWLADEMNKNLPLELDFRHEAGNSRRCQEDFAQYKHTCVVFPRVPWVFRRVLAMEFVEGRRPDNLQYLDAHRIDRNRVSQELSKIFSQMLYIHGFFHADPHGGNLLIRPRQPHSRSKENFEIVLLDHGLYFEIDEELRSNYARFWLSLLSRATPKVQRERRKYAKLVGNIGDDLYPILESAITGRSGLEGSDDKNPHGVQGKQRMSSLLDLDGGTKIPEAEQEHIRKTVMEKEGMFVDVLDLLRRVPRAMLMVLKINDLTRSLDANLHTTHGPARPFIITARYCALAVHRNDEKKLKERWRSDGMSLRLVRDYTASWWSYLYFYQGLMLMERCSDVVASVRKYFVYLRTLCAVGFDTQAAHRAAAGLDDQARSEEKEAADRSSALLALQSDSADTLAEEADAPTAAPAAS</sequence>
<feature type="domain" description="ABC1 atypical kinase-like" evidence="3">
    <location>
        <begin position="222"/>
        <end position="471"/>
    </location>
</feature>